<dbReference type="OrthoDB" id="9867679at2"/>
<dbReference type="EMBL" id="CP012508">
    <property type="protein sequence ID" value="ALB23359.1"/>
    <property type="molecule type" value="Genomic_DNA"/>
</dbReference>
<evidence type="ECO:0000313" key="2">
    <source>
        <dbReference type="Proteomes" id="UP000029558"/>
    </source>
</evidence>
<dbReference type="RefSeq" id="WP_027243112.1">
    <property type="nucleotide sequence ID" value="NZ_CP012508.1"/>
</dbReference>
<sequence>MKINHQPGGIMLIMNNHGEVMTSYSHMMSFFSNYGEKVKIENQRILNDNKLLFSNRVSEVRYRPCLIIDAKDAFSVCSGVFHQVKNEFGVVVANSLNVMIYDYKSMSDEDIIHILKSVKKHPKLSLIESKILFLKVVMKGIKCRHIESLLKVSGSTVYTYCMNIKSKANIFSFKGQSVIQELEKSQFFSDIAMKINIDFYSINNEANEKNVCQVYSLA</sequence>
<gene>
    <name evidence="1" type="primary">fecR</name>
    <name evidence="1" type="ORF">KU39_2179</name>
</gene>
<protein>
    <submittedName>
        <fullName evidence="1">Iron dicitrate transport regulator FecR</fullName>
    </submittedName>
</protein>
<name>A0A1L6TD73_PISSA</name>
<reference evidence="1 2" key="1">
    <citation type="journal article" date="2014" name="Genome Announc.">
        <title>Comparative Genome Analysis of Two Isolates of the Fish Pathogen Piscirickettsia salmonis from Different Hosts Reveals Major Differences in Virulence-Associated Secretion Systems.</title>
        <authorList>
            <person name="Bohle H."/>
            <person name="Henriquez P."/>
            <person name="Grothusen H."/>
            <person name="Navas E."/>
            <person name="Sandoval A."/>
            <person name="Bustamante F."/>
            <person name="Bustos P."/>
            <person name="Mancilla M."/>
        </authorList>
    </citation>
    <scope>NUCLEOTIDE SEQUENCE [LARGE SCALE GENOMIC DNA]</scope>
    <source>
        <strain evidence="2">B1-32597</strain>
    </source>
</reference>
<proteinExistence type="predicted"/>
<dbReference type="AlphaFoldDB" id="A0A1L6TD73"/>
<accession>A0A1L6TD73</accession>
<dbReference type="Proteomes" id="UP000029558">
    <property type="component" value="Chromosome"/>
</dbReference>
<evidence type="ECO:0000313" key="1">
    <source>
        <dbReference type="EMBL" id="ALB23359.1"/>
    </source>
</evidence>
<organism evidence="1 2">
    <name type="scientific">Piscirickettsia salmonis</name>
    <dbReference type="NCBI Taxonomy" id="1238"/>
    <lineage>
        <taxon>Bacteria</taxon>
        <taxon>Pseudomonadati</taxon>
        <taxon>Pseudomonadota</taxon>
        <taxon>Gammaproteobacteria</taxon>
        <taxon>Thiotrichales</taxon>
        <taxon>Piscirickettsiaceae</taxon>
        <taxon>Piscirickettsia</taxon>
    </lineage>
</organism>